<feature type="domain" description="Aminotransferase class I/classII large" evidence="11">
    <location>
        <begin position="41"/>
        <end position="381"/>
    </location>
</feature>
<feature type="binding site" evidence="9">
    <location>
        <position position="207"/>
    </location>
    <ligand>
        <name>pyridoxal 5'-phosphate</name>
        <dbReference type="ChEBI" id="CHEBI:597326"/>
    </ligand>
</feature>
<sequence length="394" mass="41853">MNAFETDVEHTLAAIAAQSLFRRRRIVASPQGVHLTADGRELVNFCSNDYLGLANHPEVIGAFKNAADRYGVGSGSAHLVCGHSMAHHALEEELAEFTGRERALLFSTGYMANLGAIAALTGRGDTVFEDRLNHASLIDGGLLSGARFKRYRHAGPEHLKSAMSGAGGKKLIVTDGVFSMDGDLAPLPALAELAQETGAWLLVDDAHGLGVLGERGGGVLEHFGLNQTDVPVLVGTLGKAFGTFGAFVAGSDALIELLIQKARTYIYTTALPPAVAEATRASLRLAHAETWRRDKLKILTERFRHGAAQIGLEPMPSPSPIQPILIGDSWKATALSEALLATGFLIGAIRPPTVPQGSARLRVTLSAAHEEAQVDRLLDALDRLKAKNDTDTAP</sequence>
<dbReference type="PANTHER" id="PTHR13693">
    <property type="entry name" value="CLASS II AMINOTRANSFERASE/8-AMINO-7-OXONONANOATE SYNTHASE"/>
    <property type="match status" value="1"/>
</dbReference>
<dbReference type="CDD" id="cd06454">
    <property type="entry name" value="KBL_like"/>
    <property type="match status" value="1"/>
</dbReference>
<dbReference type="EC" id="2.3.1.47" evidence="9"/>
<dbReference type="InterPro" id="IPR022834">
    <property type="entry name" value="AONS_Proteobacteria"/>
</dbReference>
<dbReference type="EMBL" id="CM001475">
    <property type="protein sequence ID" value="EIC30637.1"/>
    <property type="molecule type" value="Genomic_DNA"/>
</dbReference>
<feature type="binding site" evidence="9">
    <location>
        <position position="236"/>
    </location>
    <ligand>
        <name>pyridoxal 5'-phosphate</name>
        <dbReference type="ChEBI" id="CHEBI:597326"/>
    </ligand>
</feature>
<dbReference type="NCBIfam" id="TIGR00858">
    <property type="entry name" value="bioF"/>
    <property type="match status" value="1"/>
</dbReference>
<comment type="pathway">
    <text evidence="2 9">Cofactor biosynthesis; biotin biosynthesis.</text>
</comment>
<dbReference type="Proteomes" id="UP000005090">
    <property type="component" value="Chromosome"/>
</dbReference>
<dbReference type="InterPro" id="IPR015422">
    <property type="entry name" value="PyrdxlP-dep_Trfase_small"/>
</dbReference>
<comment type="function">
    <text evidence="9">Catalyzes the decarboxylative condensation of pimeloyl-[acyl-carrier protein] and L-alanine to produce 8-amino-7-oxononanoate (AON), [acyl-carrier protein], and carbon dioxide.</text>
</comment>
<dbReference type="UniPathway" id="UPA00078"/>
<reference evidence="12 13" key="1">
    <citation type="journal article" date="2013" name="Genome Announc.">
        <title>Genome Sequence of the Obligate Gammaproteobacterial Methanotroph Methylomicrobium album Strain BG8.</title>
        <authorList>
            <person name="Kits K.D."/>
            <person name="Kalyuzhnaya M.G."/>
            <person name="Klotz M.G."/>
            <person name="Jetten M.S."/>
            <person name="Op den Camp H.J."/>
            <person name="Vuilleumier S."/>
            <person name="Bringel F."/>
            <person name="Dispirito A.A."/>
            <person name="Murrell J.C."/>
            <person name="Bruce D."/>
            <person name="Cheng J.F."/>
            <person name="Copeland A."/>
            <person name="Goodwin L."/>
            <person name="Hauser L."/>
            <person name="Lajus A."/>
            <person name="Land M.L."/>
            <person name="Lapidus A."/>
            <person name="Lucas S."/>
            <person name="Medigue C."/>
            <person name="Pitluck S."/>
            <person name="Woyke T."/>
            <person name="Zeytun A."/>
            <person name="Stein L.Y."/>
        </authorList>
    </citation>
    <scope>NUCLEOTIDE SEQUENCE [LARGE SCALE GENOMIC DNA]</scope>
    <source>
        <strain evidence="12 13">BG8</strain>
    </source>
</reference>
<dbReference type="HOGENOM" id="CLU_015846_11_0_6"/>
<keyword evidence="13" id="KW-1185">Reference proteome</keyword>
<organism evidence="12 13">
    <name type="scientific">Methylomicrobium album BG8</name>
    <dbReference type="NCBI Taxonomy" id="686340"/>
    <lineage>
        <taxon>Bacteria</taxon>
        <taxon>Pseudomonadati</taxon>
        <taxon>Pseudomonadota</taxon>
        <taxon>Gammaproteobacteria</taxon>
        <taxon>Methylococcales</taxon>
        <taxon>Methylococcaceae</taxon>
        <taxon>Methylomicrobium</taxon>
    </lineage>
</organism>
<evidence type="ECO:0000256" key="6">
    <source>
        <dbReference type="ARBA" id="ARBA00022756"/>
    </source>
</evidence>
<dbReference type="AlphaFoldDB" id="H8GMB3"/>
<accession>H8GMB3</accession>
<protein>
    <recommendedName>
        <fullName evidence="9">8-amino-7-oxononanoate synthase</fullName>
        <shortName evidence="9">AONS</shortName>
        <ecNumber evidence="9">2.3.1.47</ecNumber>
    </recommendedName>
    <alternativeName>
        <fullName evidence="9">7-keto-8-amino-pelargonic acid synthase</fullName>
        <shortName evidence="9">7-KAP synthase</shortName>
        <shortName evidence="9">KAPA synthase</shortName>
    </alternativeName>
    <alternativeName>
        <fullName evidence="9">8-amino-7-ketopelargonate synthase</fullName>
    </alternativeName>
</protein>
<dbReference type="GO" id="GO:0030170">
    <property type="term" value="F:pyridoxal phosphate binding"/>
    <property type="evidence" value="ECO:0007669"/>
    <property type="project" value="UniProtKB-UniRule"/>
</dbReference>
<dbReference type="InterPro" id="IPR050087">
    <property type="entry name" value="AON_synthase_class-II"/>
</dbReference>
<evidence type="ECO:0000256" key="9">
    <source>
        <dbReference type="HAMAP-Rule" id="MF_01693"/>
    </source>
</evidence>
<dbReference type="HAMAP" id="MF_01693">
    <property type="entry name" value="BioF_aminotrans_2"/>
    <property type="match status" value="1"/>
</dbReference>
<comment type="cofactor">
    <cofactor evidence="1 9 10">
        <name>pyridoxal 5'-phosphate</name>
        <dbReference type="ChEBI" id="CHEBI:597326"/>
    </cofactor>
</comment>
<evidence type="ECO:0000256" key="1">
    <source>
        <dbReference type="ARBA" id="ARBA00001933"/>
    </source>
</evidence>
<comment type="similarity">
    <text evidence="3 9">Belongs to the class-II pyridoxal-phosphate-dependent aminotransferase family. BioF subfamily.</text>
</comment>
<dbReference type="STRING" id="686340.Metal_2956"/>
<dbReference type="InterPro" id="IPR015421">
    <property type="entry name" value="PyrdxlP-dep_Trfase_major"/>
</dbReference>
<dbReference type="InterPro" id="IPR004839">
    <property type="entry name" value="Aminotransferase_I/II_large"/>
</dbReference>
<keyword evidence="5 9" id="KW-0808">Transferase</keyword>
<evidence type="ECO:0000256" key="2">
    <source>
        <dbReference type="ARBA" id="ARBA00004746"/>
    </source>
</evidence>
<evidence type="ECO:0000313" key="13">
    <source>
        <dbReference type="Proteomes" id="UP000005090"/>
    </source>
</evidence>
<dbReference type="Gene3D" id="3.90.1150.10">
    <property type="entry name" value="Aspartate Aminotransferase, domain 1"/>
    <property type="match status" value="1"/>
</dbReference>
<feature type="modified residue" description="N6-(pyridoxal phosphate)lysine" evidence="9 10">
    <location>
        <position position="239"/>
    </location>
</feature>
<evidence type="ECO:0000256" key="10">
    <source>
        <dbReference type="PIRSR" id="PIRSR604723-51"/>
    </source>
</evidence>
<dbReference type="GO" id="GO:0008710">
    <property type="term" value="F:8-amino-7-oxononanoate synthase activity"/>
    <property type="evidence" value="ECO:0007669"/>
    <property type="project" value="UniProtKB-UniRule"/>
</dbReference>
<gene>
    <name evidence="9" type="primary">bioF</name>
    <name evidence="12" type="ORF">Metal_2956</name>
</gene>
<evidence type="ECO:0000256" key="3">
    <source>
        <dbReference type="ARBA" id="ARBA00010008"/>
    </source>
</evidence>
<feature type="binding site" evidence="9">
    <location>
        <position position="134"/>
    </location>
    <ligand>
        <name>substrate</name>
    </ligand>
</feature>
<evidence type="ECO:0000256" key="8">
    <source>
        <dbReference type="ARBA" id="ARBA00047715"/>
    </source>
</evidence>
<keyword evidence="6 9" id="KW-0093">Biotin biosynthesis</keyword>
<feature type="binding site" evidence="9">
    <location>
        <begin position="109"/>
        <end position="110"/>
    </location>
    <ligand>
        <name>pyridoxal 5'-phosphate</name>
        <dbReference type="ChEBI" id="CHEBI:597326"/>
    </ligand>
</feature>
<dbReference type="PROSITE" id="PS00599">
    <property type="entry name" value="AA_TRANSFER_CLASS_2"/>
    <property type="match status" value="1"/>
</dbReference>
<evidence type="ECO:0000256" key="4">
    <source>
        <dbReference type="ARBA" id="ARBA00011738"/>
    </source>
</evidence>
<dbReference type="Pfam" id="PF00155">
    <property type="entry name" value="Aminotran_1_2"/>
    <property type="match status" value="1"/>
</dbReference>
<dbReference type="eggNOG" id="COG0156">
    <property type="taxonomic scope" value="Bacteria"/>
</dbReference>
<dbReference type="Gene3D" id="3.40.640.10">
    <property type="entry name" value="Type I PLP-dependent aspartate aminotransferase-like (Major domain)"/>
    <property type="match status" value="1"/>
</dbReference>
<dbReference type="GO" id="GO:0009102">
    <property type="term" value="P:biotin biosynthetic process"/>
    <property type="evidence" value="ECO:0007669"/>
    <property type="project" value="UniProtKB-UniRule"/>
</dbReference>
<comment type="subunit">
    <text evidence="4 9">Homodimer.</text>
</comment>
<feature type="binding site" evidence="9">
    <location>
        <position position="179"/>
    </location>
    <ligand>
        <name>pyridoxal 5'-phosphate</name>
        <dbReference type="ChEBI" id="CHEBI:597326"/>
    </ligand>
</feature>
<evidence type="ECO:0000259" key="11">
    <source>
        <dbReference type="Pfam" id="PF00155"/>
    </source>
</evidence>
<evidence type="ECO:0000313" key="12">
    <source>
        <dbReference type="EMBL" id="EIC30637.1"/>
    </source>
</evidence>
<feature type="binding site" evidence="9">
    <location>
        <position position="22"/>
    </location>
    <ligand>
        <name>substrate</name>
    </ligand>
</feature>
<evidence type="ECO:0000256" key="5">
    <source>
        <dbReference type="ARBA" id="ARBA00022679"/>
    </source>
</evidence>
<name>H8GMB3_METAL</name>
<evidence type="ECO:0000256" key="7">
    <source>
        <dbReference type="ARBA" id="ARBA00022898"/>
    </source>
</evidence>
<dbReference type="InterPro" id="IPR004723">
    <property type="entry name" value="AONS_Archaea/Proteobacteria"/>
</dbReference>
<comment type="catalytic activity">
    <reaction evidence="8 9">
        <text>6-carboxyhexanoyl-[ACP] + L-alanine + H(+) = (8S)-8-amino-7-oxononanoate + holo-[ACP] + CO2</text>
        <dbReference type="Rhea" id="RHEA:42288"/>
        <dbReference type="Rhea" id="RHEA-COMP:9685"/>
        <dbReference type="Rhea" id="RHEA-COMP:9955"/>
        <dbReference type="ChEBI" id="CHEBI:15378"/>
        <dbReference type="ChEBI" id="CHEBI:16526"/>
        <dbReference type="ChEBI" id="CHEBI:57972"/>
        <dbReference type="ChEBI" id="CHEBI:64479"/>
        <dbReference type="ChEBI" id="CHEBI:78846"/>
        <dbReference type="ChEBI" id="CHEBI:149468"/>
        <dbReference type="EC" id="2.3.1.47"/>
    </reaction>
</comment>
<dbReference type="RefSeq" id="WP_005373359.1">
    <property type="nucleotide sequence ID" value="NZ_CM001475.1"/>
</dbReference>
<dbReference type="PANTHER" id="PTHR13693:SF100">
    <property type="entry name" value="8-AMINO-7-OXONONANOATE SYNTHASE"/>
    <property type="match status" value="1"/>
</dbReference>
<keyword evidence="7 9" id="KW-0663">Pyridoxal phosphate</keyword>
<dbReference type="InterPro" id="IPR015424">
    <property type="entry name" value="PyrdxlP-dep_Trfase"/>
</dbReference>
<proteinExistence type="inferred from homology"/>
<dbReference type="InterPro" id="IPR001917">
    <property type="entry name" value="Aminotrans_II_pyridoxalP_BS"/>
</dbReference>
<feature type="binding site" evidence="9">
    <location>
        <position position="353"/>
    </location>
    <ligand>
        <name>substrate</name>
    </ligand>
</feature>
<dbReference type="SUPFAM" id="SSF53383">
    <property type="entry name" value="PLP-dependent transferases"/>
    <property type="match status" value="1"/>
</dbReference>